<feature type="region of interest" description="Disordered" evidence="1">
    <location>
        <begin position="1"/>
        <end position="26"/>
    </location>
</feature>
<reference evidence="2" key="1">
    <citation type="submission" date="2019-01" db="EMBL/GenBank/DDBJ databases">
        <title>Draft genome sequences of three monokaryotic isolates of the white-rot basidiomycete fungus Dichomitus squalens.</title>
        <authorList>
            <consortium name="DOE Joint Genome Institute"/>
            <person name="Lopez S.C."/>
            <person name="Andreopoulos B."/>
            <person name="Pangilinan J."/>
            <person name="Lipzen A."/>
            <person name="Riley R."/>
            <person name="Ahrendt S."/>
            <person name="Ng V."/>
            <person name="Barry K."/>
            <person name="Daum C."/>
            <person name="Grigoriev I.V."/>
            <person name="Hilden K.S."/>
            <person name="Makela M.R."/>
            <person name="de Vries R.P."/>
        </authorList>
    </citation>
    <scope>NUCLEOTIDE SEQUENCE [LARGE SCALE GENOMIC DNA]</scope>
    <source>
        <strain evidence="2">OM18370.1</strain>
    </source>
</reference>
<dbReference type="EMBL" id="ML143389">
    <property type="protein sequence ID" value="TBU34066.1"/>
    <property type="molecule type" value="Genomic_DNA"/>
</dbReference>
<organism evidence="2">
    <name type="scientific">Dichomitus squalens</name>
    <dbReference type="NCBI Taxonomy" id="114155"/>
    <lineage>
        <taxon>Eukaryota</taxon>
        <taxon>Fungi</taxon>
        <taxon>Dikarya</taxon>
        <taxon>Basidiomycota</taxon>
        <taxon>Agaricomycotina</taxon>
        <taxon>Agaricomycetes</taxon>
        <taxon>Polyporales</taxon>
        <taxon>Polyporaceae</taxon>
        <taxon>Dichomitus</taxon>
    </lineage>
</organism>
<accession>A0A4Q9N5E7</accession>
<sequence length="74" mass="8538">MRCSPRLWRKHGEVESSAPHRPREALQKSSIQKWRCPLHAPHFRRPVGANRERRWILGVVAMAGPGMWRAVSAC</sequence>
<evidence type="ECO:0000256" key="1">
    <source>
        <dbReference type="SAM" id="MobiDB-lite"/>
    </source>
</evidence>
<proteinExistence type="predicted"/>
<name>A0A4Q9N5E7_9APHY</name>
<evidence type="ECO:0000313" key="2">
    <source>
        <dbReference type="EMBL" id="TBU34066.1"/>
    </source>
</evidence>
<dbReference type="Proteomes" id="UP000292957">
    <property type="component" value="Unassembled WGS sequence"/>
</dbReference>
<gene>
    <name evidence="2" type="ORF">BD311DRAFT_747080</name>
</gene>
<dbReference type="AlphaFoldDB" id="A0A4Q9N5E7"/>
<protein>
    <submittedName>
        <fullName evidence="2">Uncharacterized protein</fullName>
    </submittedName>
</protein>